<proteinExistence type="predicted"/>
<protein>
    <submittedName>
        <fullName evidence="2">Uncharacterized protein</fullName>
    </submittedName>
</protein>
<feature type="compositionally biased region" description="Low complexity" evidence="1">
    <location>
        <begin position="40"/>
        <end position="60"/>
    </location>
</feature>
<dbReference type="OrthoDB" id="765741at2759"/>
<feature type="compositionally biased region" description="Pro residues" evidence="1">
    <location>
        <begin position="67"/>
        <end position="78"/>
    </location>
</feature>
<dbReference type="PANTHER" id="PTHR36056">
    <property type="entry name" value="PROTEIN, PUTATIVE-RELATED"/>
    <property type="match status" value="1"/>
</dbReference>
<feature type="region of interest" description="Disordered" evidence="1">
    <location>
        <begin position="120"/>
        <end position="252"/>
    </location>
</feature>
<evidence type="ECO:0000313" key="3">
    <source>
        <dbReference type="Proteomes" id="UP000238479"/>
    </source>
</evidence>
<name>A0A2P6QL67_ROSCH</name>
<comment type="caution">
    <text evidence="2">The sequence shown here is derived from an EMBL/GenBank/DDBJ whole genome shotgun (WGS) entry which is preliminary data.</text>
</comment>
<dbReference type="Proteomes" id="UP000238479">
    <property type="component" value="Chromosome 5"/>
</dbReference>
<organism evidence="2 3">
    <name type="scientific">Rosa chinensis</name>
    <name type="common">China rose</name>
    <dbReference type="NCBI Taxonomy" id="74649"/>
    <lineage>
        <taxon>Eukaryota</taxon>
        <taxon>Viridiplantae</taxon>
        <taxon>Streptophyta</taxon>
        <taxon>Embryophyta</taxon>
        <taxon>Tracheophyta</taxon>
        <taxon>Spermatophyta</taxon>
        <taxon>Magnoliopsida</taxon>
        <taxon>eudicotyledons</taxon>
        <taxon>Gunneridae</taxon>
        <taxon>Pentapetalae</taxon>
        <taxon>rosids</taxon>
        <taxon>fabids</taxon>
        <taxon>Rosales</taxon>
        <taxon>Rosaceae</taxon>
        <taxon>Rosoideae</taxon>
        <taxon>Rosoideae incertae sedis</taxon>
        <taxon>Rosa</taxon>
    </lineage>
</organism>
<feature type="compositionally biased region" description="Low complexity" evidence="1">
    <location>
        <begin position="237"/>
        <end position="252"/>
    </location>
</feature>
<dbReference type="AlphaFoldDB" id="A0A2P6QL67"/>
<feature type="compositionally biased region" description="Basic and acidic residues" evidence="1">
    <location>
        <begin position="204"/>
        <end position="236"/>
    </location>
</feature>
<dbReference type="STRING" id="74649.A0A2P6QL67"/>
<evidence type="ECO:0000256" key="1">
    <source>
        <dbReference type="SAM" id="MobiDB-lite"/>
    </source>
</evidence>
<feature type="region of interest" description="Disordered" evidence="1">
    <location>
        <begin position="1"/>
        <end position="84"/>
    </location>
</feature>
<reference evidence="2 3" key="1">
    <citation type="journal article" date="2018" name="Nat. Genet.">
        <title>The Rosa genome provides new insights in the design of modern roses.</title>
        <authorList>
            <person name="Bendahmane M."/>
        </authorList>
    </citation>
    <scope>NUCLEOTIDE SEQUENCE [LARGE SCALE GENOMIC DNA]</scope>
    <source>
        <strain evidence="3">cv. Old Blush</strain>
    </source>
</reference>
<gene>
    <name evidence="2" type="ORF">RchiOBHm_Chr5g0074471</name>
</gene>
<dbReference type="EMBL" id="PDCK01000043">
    <property type="protein sequence ID" value="PRQ34926.1"/>
    <property type="molecule type" value="Genomic_DNA"/>
</dbReference>
<accession>A0A2P6QL67</accession>
<dbReference type="OMA" id="RGYSDWG"/>
<dbReference type="Gramene" id="PRQ34926">
    <property type="protein sequence ID" value="PRQ34926"/>
    <property type="gene ID" value="RchiOBHm_Chr5g0074471"/>
</dbReference>
<dbReference type="InterPro" id="IPR040276">
    <property type="entry name" value="At4g26450-like"/>
</dbReference>
<sequence>MHARHRNPGNGYRSNSMGMDRIGMGRISPEGSLRGHGYYNNNSDPPHRNNNNNNSFNRGFGRSKSFQPPPPPPPPAAPPRKGDVFMDAGRMAAEYLVAQGLLPASVLSAKWQKKQQVEFEGDHMREEGRTSALSRLGNVSEGGGYRRGRFGGVDEFSSNARNKGRRRNRGGGYGSDTRPDWYGRSGTFSDRHSRASSECEDDSASGRHEEHKVGRDVGNARESEDAVDSETKEDMSSKPSSSGANGSDGVVVGVNVEPNKVNDVEMKDKDCGNGDETEKQSVVEELPAQVKADGEGDLGGRNGTDLLKLCKFAKVPTRIRSALTTRGLKVDPLPIIQEGSTLSDIGLQPGGSSQGLIENRSLDVASGTPVLDNSHYVDPETSKVESSQSVENLVELGSGFGIEQNKFERSQSLPDRAFKRENEQELIQGPAGLRSFSFAVKERGEKRALEDHDKQVEAKKPREWRPYAESDDCFQISNLSEKKASPLEDNTSPAEKVIVAVDHDSSMGNDSQFRKDGAEICVDYMQEKQLFPNSFDLNLMEVSDAHESRDSNSVINYTDVSGVKKEAAPVDIDLSMSNCNMSRESSRRPVDVKGIEVIDLENDSIPEDKAFNNAERKTGAEFIPLDGFSNQPQNSSDIPDGQDGYGLMISELLGNDFPTCSSVPEDLTPMPNDIGLPNAEGTLADDDSIYMALGEIPLTFMSPWEQPPPQEYEKPF</sequence>
<dbReference type="PANTHER" id="PTHR36056:SF1">
    <property type="entry name" value="PROTEIN, PUTATIVE-RELATED"/>
    <property type="match status" value="1"/>
</dbReference>
<feature type="compositionally biased region" description="Basic and acidic residues" evidence="1">
    <location>
        <begin position="120"/>
        <end position="129"/>
    </location>
</feature>
<evidence type="ECO:0000313" key="2">
    <source>
        <dbReference type="EMBL" id="PRQ34926.1"/>
    </source>
</evidence>
<keyword evidence="3" id="KW-1185">Reference proteome</keyword>